<name>A0ABX0DG10_9ACTN</name>
<gene>
    <name evidence="1" type="ORF">G6048_01120</name>
</gene>
<keyword evidence="2" id="KW-1185">Reference proteome</keyword>
<dbReference type="Proteomes" id="UP001518140">
    <property type="component" value="Unassembled WGS sequence"/>
</dbReference>
<evidence type="ECO:0008006" key="3">
    <source>
        <dbReference type="Google" id="ProtNLM"/>
    </source>
</evidence>
<sequence length="195" mass="21454">MSTCWFPDNTVLCNFAAVDRLPLLEKLLDGRGRWTEAVAHEAQQSAAYLPRLRDRVVAGMLGEPIAITDVREIAEVDRVRRAVFGGVASAPTKHLGEAETCVLITMRREFRDSVWITDDRSAGAFARRSGITTKETYDLMNEAVVGELVTAADGHELLGRMVAAGRHLHRVSTRPDELMRCNRGGSRGPSRAGPQ</sequence>
<accession>A0ABX0DG10</accession>
<evidence type="ECO:0000313" key="1">
    <source>
        <dbReference type="EMBL" id="NGO40813.1"/>
    </source>
</evidence>
<protein>
    <recommendedName>
        <fullName evidence="3">Nucleic acid-binding protein</fullName>
    </recommendedName>
</protein>
<dbReference type="InterPro" id="IPR021799">
    <property type="entry name" value="PIN-like_prokaryotic"/>
</dbReference>
<dbReference type="Pfam" id="PF11848">
    <property type="entry name" value="DUF3368"/>
    <property type="match status" value="1"/>
</dbReference>
<evidence type="ECO:0000313" key="2">
    <source>
        <dbReference type="Proteomes" id="UP001518140"/>
    </source>
</evidence>
<organism evidence="1 2">
    <name type="scientific">Streptomyces ureilyticus</name>
    <dbReference type="NCBI Taxonomy" id="1775131"/>
    <lineage>
        <taxon>Bacteria</taxon>
        <taxon>Bacillati</taxon>
        <taxon>Actinomycetota</taxon>
        <taxon>Actinomycetes</taxon>
        <taxon>Kitasatosporales</taxon>
        <taxon>Streptomycetaceae</taxon>
        <taxon>Streptomyces</taxon>
    </lineage>
</organism>
<reference evidence="1 2" key="1">
    <citation type="submission" date="2020-02" db="EMBL/GenBank/DDBJ databases">
        <title>Whole-genome analyses of novel actinobacteria.</title>
        <authorList>
            <person name="Sahin N."/>
            <person name="Tokatli A."/>
        </authorList>
    </citation>
    <scope>NUCLEOTIDE SEQUENCE [LARGE SCALE GENOMIC DNA]</scope>
    <source>
        <strain evidence="1 2">YC419</strain>
    </source>
</reference>
<dbReference type="RefSeq" id="WP_165337493.1">
    <property type="nucleotide sequence ID" value="NZ_JAAKZX010000002.1"/>
</dbReference>
<comment type="caution">
    <text evidence="1">The sequence shown here is derived from an EMBL/GenBank/DDBJ whole genome shotgun (WGS) entry which is preliminary data.</text>
</comment>
<proteinExistence type="predicted"/>
<dbReference type="EMBL" id="JAAKZX010000002">
    <property type="protein sequence ID" value="NGO40813.1"/>
    <property type="molecule type" value="Genomic_DNA"/>
</dbReference>